<dbReference type="Proteomes" id="UP000887159">
    <property type="component" value="Unassembled WGS sequence"/>
</dbReference>
<dbReference type="EMBL" id="BMAU01021072">
    <property type="protein sequence ID" value="GFX89489.1"/>
    <property type="molecule type" value="Genomic_DNA"/>
</dbReference>
<evidence type="ECO:0000313" key="2">
    <source>
        <dbReference type="EMBL" id="GFX89489.1"/>
    </source>
</evidence>
<protein>
    <submittedName>
        <fullName evidence="2">Uncharacterized protein</fullName>
    </submittedName>
</protein>
<evidence type="ECO:0000256" key="1">
    <source>
        <dbReference type="SAM" id="MobiDB-lite"/>
    </source>
</evidence>
<reference evidence="2" key="1">
    <citation type="submission" date="2020-08" db="EMBL/GenBank/DDBJ databases">
        <title>Multicomponent nature underlies the extraordinary mechanical properties of spider dragline silk.</title>
        <authorList>
            <person name="Kono N."/>
            <person name="Nakamura H."/>
            <person name="Mori M."/>
            <person name="Yoshida Y."/>
            <person name="Ohtoshi R."/>
            <person name="Malay A.D."/>
            <person name="Moran D.A.P."/>
            <person name="Tomita M."/>
            <person name="Numata K."/>
            <person name="Arakawa K."/>
        </authorList>
    </citation>
    <scope>NUCLEOTIDE SEQUENCE</scope>
</reference>
<proteinExistence type="predicted"/>
<feature type="region of interest" description="Disordered" evidence="1">
    <location>
        <begin position="178"/>
        <end position="208"/>
    </location>
</feature>
<organism evidence="2 3">
    <name type="scientific">Trichonephila clavipes</name>
    <name type="common">Golden silk orbweaver</name>
    <name type="synonym">Nephila clavipes</name>
    <dbReference type="NCBI Taxonomy" id="2585209"/>
    <lineage>
        <taxon>Eukaryota</taxon>
        <taxon>Metazoa</taxon>
        <taxon>Ecdysozoa</taxon>
        <taxon>Arthropoda</taxon>
        <taxon>Chelicerata</taxon>
        <taxon>Arachnida</taxon>
        <taxon>Araneae</taxon>
        <taxon>Araneomorphae</taxon>
        <taxon>Entelegynae</taxon>
        <taxon>Araneoidea</taxon>
        <taxon>Nephilidae</taxon>
        <taxon>Trichonephila</taxon>
    </lineage>
</organism>
<gene>
    <name evidence="2" type="primary">NCL1_54228</name>
    <name evidence="2" type="ORF">TNCV_483241</name>
</gene>
<sequence>MAPPTSCLKSIKGRLVSTLLISYLSSTSKQIDAFFEQISTPVVSLTLPEKPDALEYAARQGQIRACIIYQEPNIKRVFVLFCKDNCPKKKKNRWRTISSVPQWRCRANPNLFRRRPDALSSNGVWYPIPAGTRYILLTVQKTVFGLNVIPETILSQLIENGFNLGDFRKIKRYDHKAYKLPPPTPAHVPSETSKRPLEETPGPSFKRLRSTVSQTPAHILLPDPPVSQTPAHILLPDPPVSQTPAHILLPDPPVSQTPAHILLPDPPVSQSPVQFLLLDPPVSQPPVQFLLLDPPVSQPPVQIQVPDPPVVETLELTLTNDF</sequence>
<evidence type="ECO:0000313" key="3">
    <source>
        <dbReference type="Proteomes" id="UP000887159"/>
    </source>
</evidence>
<name>A0A8X6V1A3_TRICX</name>
<comment type="caution">
    <text evidence="2">The sequence shown here is derived from an EMBL/GenBank/DDBJ whole genome shotgun (WGS) entry which is preliminary data.</text>
</comment>
<dbReference type="AlphaFoldDB" id="A0A8X6V1A3"/>
<keyword evidence="3" id="KW-1185">Reference proteome</keyword>
<accession>A0A8X6V1A3</accession>